<gene>
    <name evidence="1" type="ORF">NDU88_005410</name>
</gene>
<name>A0AAV7VIX2_PLEWA</name>
<evidence type="ECO:0000313" key="2">
    <source>
        <dbReference type="Proteomes" id="UP001066276"/>
    </source>
</evidence>
<organism evidence="1 2">
    <name type="scientific">Pleurodeles waltl</name>
    <name type="common">Iberian ribbed newt</name>
    <dbReference type="NCBI Taxonomy" id="8319"/>
    <lineage>
        <taxon>Eukaryota</taxon>
        <taxon>Metazoa</taxon>
        <taxon>Chordata</taxon>
        <taxon>Craniata</taxon>
        <taxon>Vertebrata</taxon>
        <taxon>Euteleostomi</taxon>
        <taxon>Amphibia</taxon>
        <taxon>Batrachia</taxon>
        <taxon>Caudata</taxon>
        <taxon>Salamandroidea</taxon>
        <taxon>Salamandridae</taxon>
        <taxon>Pleurodelinae</taxon>
        <taxon>Pleurodeles</taxon>
    </lineage>
</organism>
<comment type="caution">
    <text evidence="1">The sequence shown here is derived from an EMBL/GenBank/DDBJ whole genome shotgun (WGS) entry which is preliminary data.</text>
</comment>
<dbReference type="AlphaFoldDB" id="A0AAV7VIX2"/>
<protein>
    <submittedName>
        <fullName evidence="1">Uncharacterized protein</fullName>
    </submittedName>
</protein>
<dbReference type="EMBL" id="JANPWB010000003">
    <property type="protein sequence ID" value="KAJ1201603.1"/>
    <property type="molecule type" value="Genomic_DNA"/>
</dbReference>
<keyword evidence="2" id="KW-1185">Reference proteome</keyword>
<evidence type="ECO:0000313" key="1">
    <source>
        <dbReference type="EMBL" id="KAJ1201603.1"/>
    </source>
</evidence>
<reference evidence="1" key="1">
    <citation type="journal article" date="2022" name="bioRxiv">
        <title>Sequencing and chromosome-scale assembly of the giantPleurodeles waltlgenome.</title>
        <authorList>
            <person name="Brown T."/>
            <person name="Elewa A."/>
            <person name="Iarovenko S."/>
            <person name="Subramanian E."/>
            <person name="Araus A.J."/>
            <person name="Petzold A."/>
            <person name="Susuki M."/>
            <person name="Suzuki K.-i.T."/>
            <person name="Hayashi T."/>
            <person name="Toyoda A."/>
            <person name="Oliveira C."/>
            <person name="Osipova E."/>
            <person name="Leigh N.D."/>
            <person name="Simon A."/>
            <person name="Yun M.H."/>
        </authorList>
    </citation>
    <scope>NUCLEOTIDE SEQUENCE</scope>
    <source>
        <strain evidence="1">20211129_DDA</strain>
        <tissue evidence="1">Liver</tissue>
    </source>
</reference>
<proteinExistence type="predicted"/>
<accession>A0AAV7VIX2</accession>
<sequence>MEDTRVTGALQLLQEAGCMDIVREEVFAHTRLARRAASGMAVPYQARRSLPVACVGQVNPQASKANGYVGKLGFGSVLVSGTMGW</sequence>
<dbReference type="Proteomes" id="UP001066276">
    <property type="component" value="Chromosome 2_1"/>
</dbReference>